<dbReference type="AlphaFoldDB" id="F8L606"/>
<dbReference type="HOGENOM" id="CLU_059550_0_0_0"/>
<dbReference type="Proteomes" id="UP000000496">
    <property type="component" value="Chromosome gsn.131"/>
</dbReference>
<dbReference type="Pfam" id="PF05150">
    <property type="entry name" value="Legionella_OMP"/>
    <property type="match status" value="1"/>
</dbReference>
<reference evidence="3 4" key="2">
    <citation type="journal article" date="2011" name="Mol. Biol. Evol.">
        <title>Unity in variety--the pan-genome of the Chlamydiae.</title>
        <authorList>
            <person name="Collingro A."/>
            <person name="Tischler P."/>
            <person name="Weinmaier T."/>
            <person name="Penz T."/>
            <person name="Heinz E."/>
            <person name="Brunham R.C."/>
            <person name="Read T.D."/>
            <person name="Bavoil P.M."/>
            <person name="Sachse K."/>
            <person name="Kahane S."/>
            <person name="Friedman M.G."/>
            <person name="Rattei T."/>
            <person name="Myers G.S."/>
            <person name="Horn M."/>
        </authorList>
    </citation>
    <scope>NUCLEOTIDE SEQUENCE [LARGE SCALE GENOMIC DNA]</scope>
    <source>
        <strain evidence="4">ATCC VR-1471 / Z</strain>
    </source>
</reference>
<dbReference type="KEGG" id="sng:SNE_A02780"/>
<sequence>MQMNLRKLWPALGLMCMSFFSLASAQPYGNSQNDSMSSQSSSQSISGQGTYQRGSYREITPDAGPRVSNGADVFITADFIWWKAVQEGTDYATTGVEALVLPNPPANQSRGKERSVGNDWAPGFKVGLGLNMGHDGWDIFAQYTWLRPSNSNSLSTSDFPNRTVSPTTFIPTIAFLFAEFDRISAHWDLDFNVIDVELGRNFYLSQFLTMRPFIGLKGTWQDQHMRIRMNAPNGILVQLFNVTVEGPYKIHERMENWGIGVRGGFNLGWYMSKEWSIYGDFAWTAMWTDYDDITRKDTLVDPAEVTGFPYINPYNVRTDKHYAVKTILELEIGLRWEIWFYDDNYHFAVQAGWEEQVWKNWATNFDYFAGEAWNNLSFHGLNLKFRFDF</sequence>
<reference key="1">
    <citation type="journal article" date="2011" name="Mol. Biol. Evol.">
        <title>Unity in variety -- the pan-genome of the Chlamydiae.</title>
        <authorList>
            <person name="Collingro A."/>
            <person name="Tischler P."/>
            <person name="Weinmaier T."/>
            <person name="Penz T."/>
            <person name="Heinz E."/>
            <person name="Brunham R.C."/>
            <person name="Read T.D."/>
            <person name="Bavoil P.M."/>
            <person name="Sachse K."/>
            <person name="Kahane S."/>
            <person name="Friedman M.G."/>
            <person name="Rattei T."/>
            <person name="Myers G.S.A."/>
            <person name="Horn M."/>
        </authorList>
    </citation>
    <scope>NUCLEOTIDE SEQUENCE</scope>
    <source>
        <strain>Z</strain>
    </source>
</reference>
<evidence type="ECO:0000313" key="3">
    <source>
        <dbReference type="EMBL" id="CCB88155.1"/>
    </source>
</evidence>
<feature type="signal peptide" evidence="2">
    <location>
        <begin position="1"/>
        <end position="25"/>
    </location>
</feature>
<protein>
    <submittedName>
        <fullName evidence="3">MOMP-like family protein</fullName>
    </submittedName>
</protein>
<proteinExistence type="predicted"/>
<keyword evidence="2" id="KW-0732">Signal</keyword>
<gene>
    <name evidence="3" type="ordered locus">SNE_A02780</name>
</gene>
<accession>F8L606</accession>
<dbReference type="STRING" id="331113.SNE_A02780"/>
<name>F8L606_SIMNZ</name>
<feature type="compositionally biased region" description="Low complexity" evidence="1">
    <location>
        <begin position="31"/>
        <end position="48"/>
    </location>
</feature>
<evidence type="ECO:0000256" key="2">
    <source>
        <dbReference type="SAM" id="SignalP"/>
    </source>
</evidence>
<feature type="chain" id="PRO_5003374009" evidence="2">
    <location>
        <begin position="26"/>
        <end position="389"/>
    </location>
</feature>
<keyword evidence="4" id="KW-1185">Reference proteome</keyword>
<feature type="region of interest" description="Disordered" evidence="1">
    <location>
        <begin position="30"/>
        <end position="64"/>
    </location>
</feature>
<dbReference type="EMBL" id="FR872582">
    <property type="protein sequence ID" value="CCB88155.1"/>
    <property type="molecule type" value="Genomic_DNA"/>
</dbReference>
<evidence type="ECO:0000313" key="4">
    <source>
        <dbReference type="Proteomes" id="UP000000496"/>
    </source>
</evidence>
<dbReference type="InterPro" id="IPR007825">
    <property type="entry name" value="Major_OMP_Legionella"/>
</dbReference>
<dbReference type="eggNOG" id="COG3468">
    <property type="taxonomic scope" value="Bacteria"/>
</dbReference>
<organism evidence="3 4">
    <name type="scientific">Simkania negevensis (strain ATCC VR-1471 / DSM 27360 / Z)</name>
    <dbReference type="NCBI Taxonomy" id="331113"/>
    <lineage>
        <taxon>Bacteria</taxon>
        <taxon>Pseudomonadati</taxon>
        <taxon>Chlamydiota</taxon>
        <taxon>Chlamydiia</taxon>
        <taxon>Parachlamydiales</taxon>
        <taxon>Simkaniaceae</taxon>
        <taxon>Simkania</taxon>
    </lineage>
</organism>
<evidence type="ECO:0000256" key="1">
    <source>
        <dbReference type="SAM" id="MobiDB-lite"/>
    </source>
</evidence>